<protein>
    <recommendedName>
        <fullName evidence="4">Zinc finger GRF-type domain-containing protein</fullName>
    </recommendedName>
</protein>
<reference evidence="2" key="2">
    <citation type="submission" date="2023-05" db="EMBL/GenBank/DDBJ databases">
        <authorList>
            <consortium name="Lawrence Berkeley National Laboratory"/>
            <person name="Steindorff A."/>
            <person name="Hensen N."/>
            <person name="Bonometti L."/>
            <person name="Westerberg I."/>
            <person name="Brannstrom I.O."/>
            <person name="Guillou S."/>
            <person name="Cros-Aarteil S."/>
            <person name="Calhoun S."/>
            <person name="Haridas S."/>
            <person name="Kuo A."/>
            <person name="Mondo S."/>
            <person name="Pangilinan J."/>
            <person name="Riley R."/>
            <person name="Labutti K."/>
            <person name="Andreopoulos B."/>
            <person name="Lipzen A."/>
            <person name="Chen C."/>
            <person name="Yanf M."/>
            <person name="Daum C."/>
            <person name="Ng V."/>
            <person name="Clum A."/>
            <person name="Ohm R."/>
            <person name="Martin F."/>
            <person name="Silar P."/>
            <person name="Natvig D."/>
            <person name="Lalanne C."/>
            <person name="Gautier V."/>
            <person name="Ament-Velasquez S.L."/>
            <person name="Kruys A."/>
            <person name="Hutchinson M.I."/>
            <person name="Powell A.J."/>
            <person name="Barry K."/>
            <person name="Miller A.N."/>
            <person name="Grigoriev I.V."/>
            <person name="Debuchy R."/>
            <person name="Gladieux P."/>
            <person name="Thoren M.H."/>
            <person name="Johannesson H."/>
        </authorList>
    </citation>
    <scope>NUCLEOTIDE SEQUENCE</scope>
    <source>
        <strain evidence="2">CBS 315.58</strain>
    </source>
</reference>
<sequence>MDTPPSSPPKKQCPGAQRNHREWHPFGHGRGLRMIDGVYYCNCRIPQKLRAQQVMSNRNGNQGRWYYNCPSWDPENKSGCGLYAFEDELEVKHRTYEMEWNYQPCETSWWIDPTTKPLEGVSSSAHLSASQQTLSGDGSEVRPGSHYYGEDWEQNDESEMMYTAVENSPAPTFAFEAPRQWSGSQAKKYKQMYLVAMPNDGISISSGTSTVMNGLESFELSSQRSYQHTVNSVTSTPSRKRKIGVGLGNLPTPSTGSTKIPRNTLLVATEPRSGSSSKRRRETEPDELPATPTTSRTINGLYAPQVPSIEEEDEYRGGEEGAASVNRLLFPRSSQVSSLDRVVEVVEKLQRDITMLKERDRMRSSQETVDTV</sequence>
<name>A0AAN7AVC2_9PEZI</name>
<feature type="region of interest" description="Disordered" evidence="1">
    <location>
        <begin position="1"/>
        <end position="25"/>
    </location>
</feature>
<dbReference type="AlphaFoldDB" id="A0AAN7AVC2"/>
<dbReference type="EMBL" id="MU863897">
    <property type="protein sequence ID" value="KAK4202521.1"/>
    <property type="molecule type" value="Genomic_DNA"/>
</dbReference>
<feature type="region of interest" description="Disordered" evidence="1">
    <location>
        <begin position="229"/>
        <end position="299"/>
    </location>
</feature>
<evidence type="ECO:0000313" key="2">
    <source>
        <dbReference type="EMBL" id="KAK4202521.1"/>
    </source>
</evidence>
<feature type="compositionally biased region" description="Polar residues" evidence="1">
    <location>
        <begin position="251"/>
        <end position="261"/>
    </location>
</feature>
<comment type="caution">
    <text evidence="2">The sequence shown here is derived from an EMBL/GenBank/DDBJ whole genome shotgun (WGS) entry which is preliminary data.</text>
</comment>
<gene>
    <name evidence="2" type="ORF">QBC40DRAFT_43127</name>
</gene>
<evidence type="ECO:0000256" key="1">
    <source>
        <dbReference type="SAM" id="MobiDB-lite"/>
    </source>
</evidence>
<dbReference type="Proteomes" id="UP001303160">
    <property type="component" value="Unassembled WGS sequence"/>
</dbReference>
<feature type="compositionally biased region" description="Polar residues" evidence="1">
    <location>
        <begin position="121"/>
        <end position="136"/>
    </location>
</feature>
<organism evidence="2 3">
    <name type="scientific">Triangularia verruculosa</name>
    <dbReference type="NCBI Taxonomy" id="2587418"/>
    <lineage>
        <taxon>Eukaryota</taxon>
        <taxon>Fungi</taxon>
        <taxon>Dikarya</taxon>
        <taxon>Ascomycota</taxon>
        <taxon>Pezizomycotina</taxon>
        <taxon>Sordariomycetes</taxon>
        <taxon>Sordariomycetidae</taxon>
        <taxon>Sordariales</taxon>
        <taxon>Podosporaceae</taxon>
        <taxon>Triangularia</taxon>
    </lineage>
</organism>
<evidence type="ECO:0008006" key="4">
    <source>
        <dbReference type="Google" id="ProtNLM"/>
    </source>
</evidence>
<reference evidence="2" key="1">
    <citation type="journal article" date="2023" name="Mol. Phylogenet. Evol.">
        <title>Genome-scale phylogeny and comparative genomics of the fungal order Sordariales.</title>
        <authorList>
            <person name="Hensen N."/>
            <person name="Bonometti L."/>
            <person name="Westerberg I."/>
            <person name="Brannstrom I.O."/>
            <person name="Guillou S."/>
            <person name="Cros-Aarteil S."/>
            <person name="Calhoun S."/>
            <person name="Haridas S."/>
            <person name="Kuo A."/>
            <person name="Mondo S."/>
            <person name="Pangilinan J."/>
            <person name="Riley R."/>
            <person name="LaButti K."/>
            <person name="Andreopoulos B."/>
            <person name="Lipzen A."/>
            <person name="Chen C."/>
            <person name="Yan M."/>
            <person name="Daum C."/>
            <person name="Ng V."/>
            <person name="Clum A."/>
            <person name="Steindorff A."/>
            <person name="Ohm R.A."/>
            <person name="Martin F."/>
            <person name="Silar P."/>
            <person name="Natvig D.O."/>
            <person name="Lalanne C."/>
            <person name="Gautier V."/>
            <person name="Ament-Velasquez S.L."/>
            <person name="Kruys A."/>
            <person name="Hutchinson M.I."/>
            <person name="Powell A.J."/>
            <person name="Barry K."/>
            <person name="Miller A.N."/>
            <person name="Grigoriev I.V."/>
            <person name="Debuchy R."/>
            <person name="Gladieux P."/>
            <person name="Hiltunen Thoren M."/>
            <person name="Johannesson H."/>
        </authorList>
    </citation>
    <scope>NUCLEOTIDE SEQUENCE</scope>
    <source>
        <strain evidence="2">CBS 315.58</strain>
    </source>
</reference>
<feature type="region of interest" description="Disordered" evidence="1">
    <location>
        <begin position="121"/>
        <end position="143"/>
    </location>
</feature>
<evidence type="ECO:0000313" key="3">
    <source>
        <dbReference type="Proteomes" id="UP001303160"/>
    </source>
</evidence>
<proteinExistence type="predicted"/>
<accession>A0AAN7AVC2</accession>
<keyword evidence="3" id="KW-1185">Reference proteome</keyword>